<keyword evidence="2" id="KW-0732">Signal</keyword>
<dbReference type="InterPro" id="IPR007863">
    <property type="entry name" value="Peptidase_M16_C"/>
</dbReference>
<dbReference type="AlphaFoldDB" id="A0A6H1U9S2"/>
<dbReference type="SUPFAM" id="SSF63411">
    <property type="entry name" value="LuxS/MPP-like metallohydrolase"/>
    <property type="match status" value="4"/>
</dbReference>
<feature type="signal peptide" evidence="2">
    <location>
        <begin position="1"/>
        <end position="24"/>
    </location>
</feature>
<dbReference type="PROSITE" id="PS51257">
    <property type="entry name" value="PROKAR_LIPOPROTEIN"/>
    <property type="match status" value="1"/>
</dbReference>
<gene>
    <name evidence="5" type="ORF">HER31_00885</name>
</gene>
<accession>A0A6H1U9S2</accession>
<dbReference type="KEGG" id="fes:HER31_00885"/>
<comment type="similarity">
    <text evidence="1">Belongs to the peptidase M16 family.</text>
</comment>
<dbReference type="Gene3D" id="3.30.830.10">
    <property type="entry name" value="Metalloenzyme, LuxS/M16 peptidase-like"/>
    <property type="match status" value="4"/>
</dbReference>
<name>A0A6H1U9S2_9GAMM</name>
<dbReference type="InterPro" id="IPR050361">
    <property type="entry name" value="MPP/UQCRC_Complex"/>
</dbReference>
<dbReference type="EMBL" id="CP051180">
    <property type="protein sequence ID" value="QIZ75578.1"/>
    <property type="molecule type" value="Genomic_DNA"/>
</dbReference>
<dbReference type="Pfam" id="PF00675">
    <property type="entry name" value="Peptidase_M16"/>
    <property type="match status" value="2"/>
</dbReference>
<dbReference type="PANTHER" id="PTHR11851">
    <property type="entry name" value="METALLOPROTEASE"/>
    <property type="match status" value="1"/>
</dbReference>
<evidence type="ECO:0000313" key="5">
    <source>
        <dbReference type="EMBL" id="QIZ75578.1"/>
    </source>
</evidence>
<feature type="domain" description="Peptidase M16 N-terminal" evidence="3">
    <location>
        <begin position="61"/>
        <end position="199"/>
    </location>
</feature>
<dbReference type="RefSeq" id="WP_168658839.1">
    <property type="nucleotide sequence ID" value="NZ_CP051180.1"/>
</dbReference>
<feature type="chain" id="PRO_5026317327" evidence="2">
    <location>
        <begin position="25"/>
        <end position="946"/>
    </location>
</feature>
<evidence type="ECO:0000259" key="4">
    <source>
        <dbReference type="Pfam" id="PF05193"/>
    </source>
</evidence>
<dbReference type="InterPro" id="IPR011765">
    <property type="entry name" value="Pept_M16_N"/>
</dbReference>
<dbReference type="GO" id="GO:0046872">
    <property type="term" value="F:metal ion binding"/>
    <property type="evidence" value="ECO:0007669"/>
    <property type="project" value="InterPro"/>
</dbReference>
<dbReference type="Proteomes" id="UP000501602">
    <property type="component" value="Chromosome"/>
</dbReference>
<keyword evidence="6" id="KW-1185">Reference proteome</keyword>
<protein>
    <submittedName>
        <fullName evidence="5">Insulinase family protein</fullName>
    </submittedName>
</protein>
<feature type="domain" description="Peptidase M16 C-terminal" evidence="4">
    <location>
        <begin position="219"/>
        <end position="393"/>
    </location>
</feature>
<reference evidence="5 6" key="1">
    <citation type="submission" date="2020-04" db="EMBL/GenBank/DDBJ databases">
        <title>Ferrimonas sp. S7 isolated from sea water.</title>
        <authorList>
            <person name="Bae S.S."/>
            <person name="Baek K."/>
        </authorList>
    </citation>
    <scope>NUCLEOTIDE SEQUENCE [LARGE SCALE GENOMIC DNA]</scope>
    <source>
        <strain evidence="5 6">S7</strain>
    </source>
</reference>
<evidence type="ECO:0000256" key="2">
    <source>
        <dbReference type="SAM" id="SignalP"/>
    </source>
</evidence>
<sequence>MRPLRTFLATAVASAIFLTGCASQQSPVLPNGVTFIEQSSADSNAIHIPYQKYQLDNGLTVLLSPDSSDPLVHVDVTYHVGSAREQLGKSGFAHFFEHMMFQGSANVADEQHFKVVTEAGGTLNGTTNTDRTNYYETVPANQLEKMLWLEADRMGFLLPAVTEQAFEIQRETVKNERGQRVDNRPYGRLWERVNQAMYPQDHPYSWPVIGWLDDLDRGTVADLRQFFQRWYGPNNATLTIGGDIDPAQTLAWVNRYFGSIPAGPAVVDAAKQPATLDVDRYISMEDKVHLPLLYIGIPTVYARHEDEAALDLLAKILGGGKTSIFYKNMVENGFAVQAQVGHPCRELACELTLFAIANPSKGAELSKLEGIVRESIAEFERRGVTAEDLAKAKVQNEARTLYGLQSVSGKVSTLAYNQTFFGQPDLTEVDLQRYNNVTEADVLRVFNTYVKDKAAVIMSIVPEGQRELIAAEDNWQPQPITADMSSLGMPQQQVVITDSFDRSQVPEAGPNPVITMPSLWRQNLANGIEVIGSQSTETPTTEILIALNGGNRLLDPAQAGLAQLTAAMMAESTESLTSSEFVQELEKLGSSISISSSGYRTYVSVSSLSRNVDPTLALLQQRLWHSAFNATDFERVKGHHLQNIQQNANRPEWLAGAAWAKLTNGEDNPQGWPQAGTLATVQALTLADVKAFYQRQFSAGNASVVAVSDLPQAEIITKLAFLGQWQGEATPLPPLQPLPTIQPKIYLLDKPGAAQSVIRIGKRSNKFDATGEHFLAGLMNYPLGGAFNSRINLNLREDKGYTYGARTGFSAGPELGQFVASASVRADVTAESVQEFITEIQRYHDNGISADELAFMKASISQRDALKFETPAQKARFLGKILRYDLDDDFVQQQADIVNNVTVEQLNRLANKELKLEQMAILVVGDKASNLENLQQLGYEVIELTL</sequence>
<evidence type="ECO:0000313" key="6">
    <source>
        <dbReference type="Proteomes" id="UP000501602"/>
    </source>
</evidence>
<proteinExistence type="inferred from homology"/>
<feature type="domain" description="Peptidase M16 C-terminal" evidence="4">
    <location>
        <begin position="684"/>
        <end position="858"/>
    </location>
</feature>
<dbReference type="PANTHER" id="PTHR11851:SF49">
    <property type="entry name" value="MITOCHONDRIAL-PROCESSING PEPTIDASE SUBUNIT ALPHA"/>
    <property type="match status" value="1"/>
</dbReference>
<evidence type="ECO:0000259" key="3">
    <source>
        <dbReference type="Pfam" id="PF00675"/>
    </source>
</evidence>
<evidence type="ECO:0000256" key="1">
    <source>
        <dbReference type="ARBA" id="ARBA00007261"/>
    </source>
</evidence>
<feature type="domain" description="Peptidase M16 N-terminal" evidence="3">
    <location>
        <begin position="533"/>
        <end position="651"/>
    </location>
</feature>
<organism evidence="5 6">
    <name type="scientific">Ferrimonas lipolytica</name>
    <dbReference type="NCBI Taxonomy" id="2724191"/>
    <lineage>
        <taxon>Bacteria</taxon>
        <taxon>Pseudomonadati</taxon>
        <taxon>Pseudomonadota</taxon>
        <taxon>Gammaproteobacteria</taxon>
        <taxon>Alteromonadales</taxon>
        <taxon>Ferrimonadaceae</taxon>
        <taxon>Ferrimonas</taxon>
    </lineage>
</organism>
<dbReference type="InterPro" id="IPR011249">
    <property type="entry name" value="Metalloenz_LuxS/M16"/>
</dbReference>
<dbReference type="Pfam" id="PF05193">
    <property type="entry name" value="Peptidase_M16_C"/>
    <property type="match status" value="2"/>
</dbReference>